<evidence type="ECO:0000313" key="1">
    <source>
        <dbReference type="EMBL" id="MBM7816248.1"/>
    </source>
</evidence>
<comment type="caution">
    <text evidence="1">The sequence shown here is derived from an EMBL/GenBank/DDBJ whole genome shotgun (WGS) entry which is preliminary data.</text>
</comment>
<dbReference type="SUPFAM" id="SSF52402">
    <property type="entry name" value="Adenine nucleotide alpha hydrolases-like"/>
    <property type="match status" value="1"/>
</dbReference>
<evidence type="ECO:0008006" key="3">
    <source>
        <dbReference type="Google" id="ProtNLM"/>
    </source>
</evidence>
<protein>
    <recommendedName>
        <fullName evidence="3">Asparagine synthetase domain-containing protein</fullName>
    </recommendedName>
</protein>
<dbReference type="Proteomes" id="UP000809290">
    <property type="component" value="Unassembled WGS sequence"/>
</dbReference>
<name>A0ABS2SLS7_9MICO</name>
<keyword evidence="2" id="KW-1185">Reference proteome</keyword>
<organism evidence="1 2">
    <name type="scientific">Brevibacterium paucivorans</name>
    <dbReference type="NCBI Taxonomy" id="170994"/>
    <lineage>
        <taxon>Bacteria</taxon>
        <taxon>Bacillati</taxon>
        <taxon>Actinomycetota</taxon>
        <taxon>Actinomycetes</taxon>
        <taxon>Micrococcales</taxon>
        <taxon>Brevibacteriaceae</taxon>
        <taxon>Brevibacterium</taxon>
    </lineage>
</organism>
<accession>A0ABS2SLS7</accession>
<sequence length="629" mass="71816">MNDFRDIAFSKGFMLTRDDTSSVAHFVETPLWDGWTLWSDDFTPTSRATAGADVMVLIRGQFFDGTGVSSDDVASKLAESLAISYEKFERSLGTLLGRYMVIARREGETWLYHDALGLRSVYYDRDSGLVGSHARLVSQKAKREAIHGAKETRYRLDYTIFDQVWQLLPNFRLNLNTLEVERFFPRAINRYLDWSPEEKLDKVQELWGNAHRELLNRWKNVVLSITAGLDSRFVLAMLKDHRQDISTITYGNPRAGASAYSQSMYLDYSRVAEMLPYIDSKEHWFVDLTDTTPDDPRLLKLAKINSFKSHGRKLLARMRNLFEEPDWIHLRGTGVEIVRRYWKESHANFAALKKYMGLTTASDVAQAKEMGYGAVLHGFMPDDLAYWELRMGKWHSEIMNEQDILYETIVPLGMRDIIELLLSYPIYEREEALAIYDLIDRNMPELTLLPVNDDDSIFNQRRESVALKGRALLKNLSFASREIEETTNVESPVLSFENFAMEKNAMVTADLYVAERAGGVSFTVHSSYQNPNAMGYAQWQVLLNGAVVCEDDCARTAAPVALRFLGLSKGDLISVRLKSLRDLVGHQSWLLASRVSCKDLTPFKGSHGRGEVEITAIDQEVTIFDYSRD</sequence>
<dbReference type="RefSeq" id="WP_204515059.1">
    <property type="nucleotide sequence ID" value="NZ_JAFBCP010000001.1"/>
</dbReference>
<dbReference type="EMBL" id="JAFBCP010000001">
    <property type="protein sequence ID" value="MBM7816248.1"/>
    <property type="molecule type" value="Genomic_DNA"/>
</dbReference>
<gene>
    <name evidence="1" type="ORF">JOE56_000942</name>
</gene>
<reference evidence="1 2" key="1">
    <citation type="submission" date="2021-01" db="EMBL/GenBank/DDBJ databases">
        <title>Sequencing the genomes of 1000 actinobacteria strains.</title>
        <authorList>
            <person name="Klenk H.-P."/>
        </authorList>
    </citation>
    <scope>NUCLEOTIDE SEQUENCE [LARGE SCALE GENOMIC DNA]</scope>
    <source>
        <strain evidence="1 2">DSM 13657</strain>
    </source>
</reference>
<evidence type="ECO:0000313" key="2">
    <source>
        <dbReference type="Proteomes" id="UP000809290"/>
    </source>
</evidence>
<proteinExistence type="predicted"/>